<proteinExistence type="predicted"/>
<gene>
    <name evidence="1" type="ORF">S03H2_27385</name>
</gene>
<reference evidence="1" key="1">
    <citation type="journal article" date="2014" name="Front. Microbiol.">
        <title>High frequency of phylogenetically diverse reductive dehalogenase-homologous genes in deep subseafloor sedimentary metagenomes.</title>
        <authorList>
            <person name="Kawai M."/>
            <person name="Futagami T."/>
            <person name="Toyoda A."/>
            <person name="Takaki Y."/>
            <person name="Nishi S."/>
            <person name="Hori S."/>
            <person name="Arai W."/>
            <person name="Tsubouchi T."/>
            <person name="Morono Y."/>
            <person name="Uchiyama I."/>
            <person name="Ito T."/>
            <person name="Fujiyama A."/>
            <person name="Inagaki F."/>
            <person name="Takami H."/>
        </authorList>
    </citation>
    <scope>NUCLEOTIDE SEQUENCE</scope>
    <source>
        <strain evidence="1">Expedition CK06-06</strain>
    </source>
</reference>
<protein>
    <submittedName>
        <fullName evidence="1">Uncharacterized protein</fullName>
    </submittedName>
</protein>
<dbReference type="EMBL" id="BARU01016480">
    <property type="protein sequence ID" value="GAH61098.1"/>
    <property type="molecule type" value="Genomic_DNA"/>
</dbReference>
<feature type="non-terminal residue" evidence="1">
    <location>
        <position position="1"/>
    </location>
</feature>
<organism evidence="1">
    <name type="scientific">marine sediment metagenome</name>
    <dbReference type="NCBI Taxonomy" id="412755"/>
    <lineage>
        <taxon>unclassified sequences</taxon>
        <taxon>metagenomes</taxon>
        <taxon>ecological metagenomes</taxon>
    </lineage>
</organism>
<name>X1IU87_9ZZZZ</name>
<accession>X1IU87</accession>
<evidence type="ECO:0000313" key="1">
    <source>
        <dbReference type="EMBL" id="GAH61098.1"/>
    </source>
</evidence>
<sequence>NKITDEKRLLNHLVENIWLHKYMTYRKGMNYELRVQSIYKGEQATDIVRYFLKTGFLKFRS</sequence>
<dbReference type="AlphaFoldDB" id="X1IU87"/>
<comment type="caution">
    <text evidence="1">The sequence shown here is derived from an EMBL/GenBank/DDBJ whole genome shotgun (WGS) entry which is preliminary data.</text>
</comment>